<organism evidence="1">
    <name type="scientific">marine sediment metagenome</name>
    <dbReference type="NCBI Taxonomy" id="412755"/>
    <lineage>
        <taxon>unclassified sequences</taxon>
        <taxon>metagenomes</taxon>
        <taxon>ecological metagenomes</taxon>
    </lineage>
</organism>
<protein>
    <submittedName>
        <fullName evidence="1">Uncharacterized protein</fullName>
    </submittedName>
</protein>
<evidence type="ECO:0000313" key="1">
    <source>
        <dbReference type="EMBL" id="GAG23195.1"/>
    </source>
</evidence>
<accession>X0VXZ8</accession>
<gene>
    <name evidence="1" type="ORF">S01H1_60762</name>
</gene>
<reference evidence="1" key="1">
    <citation type="journal article" date="2014" name="Front. Microbiol.">
        <title>High frequency of phylogenetically diverse reductive dehalogenase-homologous genes in deep subseafloor sedimentary metagenomes.</title>
        <authorList>
            <person name="Kawai M."/>
            <person name="Futagami T."/>
            <person name="Toyoda A."/>
            <person name="Takaki Y."/>
            <person name="Nishi S."/>
            <person name="Hori S."/>
            <person name="Arai W."/>
            <person name="Tsubouchi T."/>
            <person name="Morono Y."/>
            <person name="Uchiyama I."/>
            <person name="Ito T."/>
            <person name="Fujiyama A."/>
            <person name="Inagaki F."/>
            <person name="Takami H."/>
        </authorList>
    </citation>
    <scope>NUCLEOTIDE SEQUENCE</scope>
    <source>
        <strain evidence="1">Expedition CK06-06</strain>
    </source>
</reference>
<dbReference type="EMBL" id="BARS01039809">
    <property type="protein sequence ID" value="GAG23195.1"/>
    <property type="molecule type" value="Genomic_DNA"/>
</dbReference>
<name>X0VXZ8_9ZZZZ</name>
<comment type="caution">
    <text evidence="1">The sequence shown here is derived from an EMBL/GenBank/DDBJ whole genome shotgun (WGS) entry which is preliminary data.</text>
</comment>
<sequence length="133" mass="14441">GRPGDVAMAAMKVSRTALKKIKPPWTQFQFNEEGTERTCCECDYFAAKAKEAGFFPTKAGNVGHIVSACVIPISEIGASNKCRIMVLSQLRGKDCNEKSKAQTIKPHVHLRPSMNIAPIESHVESPIEGEGKG</sequence>
<feature type="non-terminal residue" evidence="1">
    <location>
        <position position="1"/>
    </location>
</feature>
<dbReference type="AlphaFoldDB" id="X0VXZ8"/>
<proteinExistence type="predicted"/>